<dbReference type="AlphaFoldDB" id="A0A376GLX1"/>
<name>A0A376GLX1_9FLAO</name>
<sequence length="106" mass="12602">MRNRKKLLDKSICLILENSNKEDDIKVYYGKVLKDKTGSYYFTDNSSTIHLTLDEEDLDNAKVITQEKQKENEIFRNCDYSIWITVNIIEIDEPTDDMKKTNMKWD</sequence>
<protein>
    <submittedName>
        <fullName evidence="1">Uncharacterized protein</fullName>
    </submittedName>
</protein>
<reference evidence="1 2" key="1">
    <citation type="submission" date="2018-06" db="EMBL/GenBank/DDBJ databases">
        <authorList>
            <consortium name="Pathogen Informatics"/>
            <person name="Doyle S."/>
        </authorList>
    </citation>
    <scope>NUCLEOTIDE SEQUENCE [LARGE SCALE GENOMIC DNA]</scope>
    <source>
        <strain evidence="1 2">NCTC13456</strain>
    </source>
</reference>
<gene>
    <name evidence="1" type="ORF">NCTC13456_03172</name>
</gene>
<proteinExistence type="predicted"/>
<dbReference type="RefSeq" id="WP_115001582.1">
    <property type="nucleotide sequence ID" value="NZ_UFXS01000001.1"/>
</dbReference>
<accession>A0A376GLX1</accession>
<organism evidence="1 2">
    <name type="scientific">Empedobacter falsenii</name>
    <dbReference type="NCBI Taxonomy" id="343874"/>
    <lineage>
        <taxon>Bacteria</taxon>
        <taxon>Pseudomonadati</taxon>
        <taxon>Bacteroidota</taxon>
        <taxon>Flavobacteriia</taxon>
        <taxon>Flavobacteriales</taxon>
        <taxon>Weeksellaceae</taxon>
        <taxon>Empedobacter</taxon>
    </lineage>
</organism>
<evidence type="ECO:0000313" key="2">
    <source>
        <dbReference type="Proteomes" id="UP000254737"/>
    </source>
</evidence>
<evidence type="ECO:0000313" key="1">
    <source>
        <dbReference type="EMBL" id="STD59516.1"/>
    </source>
</evidence>
<dbReference type="Proteomes" id="UP000254737">
    <property type="component" value="Unassembled WGS sequence"/>
</dbReference>
<dbReference type="EMBL" id="UFXS01000001">
    <property type="protein sequence ID" value="STD59516.1"/>
    <property type="molecule type" value="Genomic_DNA"/>
</dbReference>